<sequence length="103" mass="11847">MSLMLDKVEGQKGFEVVSNAYLEERCNRRTKNELFDKSTQGKKDLHGNDKITWAELVEGEELQQFEQQDQPRVQRTWSTTVQVAQIGEGTWIVKAALKKFNGC</sequence>
<organism evidence="1 2">
    <name type="scientific">Lithospermum erythrorhizon</name>
    <name type="common">Purple gromwell</name>
    <name type="synonym">Lithospermum officinale var. erythrorhizon</name>
    <dbReference type="NCBI Taxonomy" id="34254"/>
    <lineage>
        <taxon>Eukaryota</taxon>
        <taxon>Viridiplantae</taxon>
        <taxon>Streptophyta</taxon>
        <taxon>Embryophyta</taxon>
        <taxon>Tracheophyta</taxon>
        <taxon>Spermatophyta</taxon>
        <taxon>Magnoliopsida</taxon>
        <taxon>eudicotyledons</taxon>
        <taxon>Gunneridae</taxon>
        <taxon>Pentapetalae</taxon>
        <taxon>asterids</taxon>
        <taxon>lamiids</taxon>
        <taxon>Boraginales</taxon>
        <taxon>Boraginaceae</taxon>
        <taxon>Boraginoideae</taxon>
        <taxon>Lithospermeae</taxon>
        <taxon>Lithospermum</taxon>
    </lineage>
</organism>
<gene>
    <name evidence="1" type="ORF">LIER_18268</name>
</gene>
<keyword evidence="2" id="KW-1185">Reference proteome</keyword>
<dbReference type="AlphaFoldDB" id="A0AAV3QGI4"/>
<accession>A0AAV3QGI4</accession>
<comment type="caution">
    <text evidence="1">The sequence shown here is derived from an EMBL/GenBank/DDBJ whole genome shotgun (WGS) entry which is preliminary data.</text>
</comment>
<dbReference type="Proteomes" id="UP001454036">
    <property type="component" value="Unassembled WGS sequence"/>
</dbReference>
<reference evidence="1 2" key="1">
    <citation type="submission" date="2024-01" db="EMBL/GenBank/DDBJ databases">
        <title>The complete chloroplast genome sequence of Lithospermum erythrorhizon: insights into the phylogenetic relationship among Boraginaceae species and the maternal lineages of purple gromwells.</title>
        <authorList>
            <person name="Okada T."/>
            <person name="Watanabe K."/>
        </authorList>
    </citation>
    <scope>NUCLEOTIDE SEQUENCE [LARGE SCALE GENOMIC DNA]</scope>
</reference>
<proteinExistence type="predicted"/>
<protein>
    <submittedName>
        <fullName evidence="1">Uncharacterized protein</fullName>
    </submittedName>
</protein>
<evidence type="ECO:0000313" key="1">
    <source>
        <dbReference type="EMBL" id="GAA0162096.1"/>
    </source>
</evidence>
<dbReference type="EMBL" id="BAABME010004361">
    <property type="protein sequence ID" value="GAA0162096.1"/>
    <property type="molecule type" value="Genomic_DNA"/>
</dbReference>
<evidence type="ECO:0000313" key="2">
    <source>
        <dbReference type="Proteomes" id="UP001454036"/>
    </source>
</evidence>
<name>A0AAV3QGI4_LITER</name>